<organism evidence="1 2">
    <name type="scientific">Thanatephorus cucumeris (strain AG1-IA)</name>
    <name type="common">Rice sheath blight fungus</name>
    <name type="synonym">Rhizoctonia solani</name>
    <dbReference type="NCBI Taxonomy" id="983506"/>
    <lineage>
        <taxon>Eukaryota</taxon>
        <taxon>Fungi</taxon>
        <taxon>Dikarya</taxon>
        <taxon>Basidiomycota</taxon>
        <taxon>Agaricomycotina</taxon>
        <taxon>Agaricomycetes</taxon>
        <taxon>Cantharellales</taxon>
        <taxon>Ceratobasidiaceae</taxon>
        <taxon>Rhizoctonia</taxon>
        <taxon>Rhizoctonia solani AG-1</taxon>
    </lineage>
</organism>
<dbReference type="Proteomes" id="UP000011668">
    <property type="component" value="Unassembled WGS sequence"/>
</dbReference>
<comment type="caution">
    <text evidence="1">The sequence shown here is derived from an EMBL/GenBank/DDBJ whole genome shotgun (WGS) entry which is preliminary data.</text>
</comment>
<reference evidence="1 2" key="1">
    <citation type="journal article" date="2013" name="Nat. Commun.">
        <title>The evolution and pathogenic mechanisms of the rice sheath blight pathogen.</title>
        <authorList>
            <person name="Zheng A."/>
            <person name="Lin R."/>
            <person name="Xu L."/>
            <person name="Qin P."/>
            <person name="Tang C."/>
            <person name="Ai P."/>
            <person name="Zhang D."/>
            <person name="Liu Y."/>
            <person name="Sun Z."/>
            <person name="Feng H."/>
            <person name="Wang Y."/>
            <person name="Chen Y."/>
            <person name="Liang X."/>
            <person name="Fu R."/>
            <person name="Li Q."/>
            <person name="Zhang J."/>
            <person name="Yu X."/>
            <person name="Xie Z."/>
            <person name="Ding L."/>
            <person name="Guan P."/>
            <person name="Tang J."/>
            <person name="Liang Y."/>
            <person name="Wang S."/>
            <person name="Deng Q."/>
            <person name="Li S."/>
            <person name="Zhu J."/>
            <person name="Wang L."/>
            <person name="Liu H."/>
            <person name="Li P."/>
        </authorList>
    </citation>
    <scope>NUCLEOTIDE SEQUENCE [LARGE SCALE GENOMIC DNA]</scope>
    <source>
        <strain evidence="2">AG-1 IA</strain>
    </source>
</reference>
<dbReference type="AlphaFoldDB" id="L8WGM5"/>
<name>L8WGM5_THACA</name>
<evidence type="ECO:0000313" key="1">
    <source>
        <dbReference type="EMBL" id="ELU35867.1"/>
    </source>
</evidence>
<dbReference type="HOGENOM" id="CLU_3175690_0_0_1"/>
<gene>
    <name evidence="1" type="ORF">AG1IA_10103</name>
</gene>
<sequence length="47" mass="5143">MAARHPACSTKIAIARERSGARMVPCMLAEPHKGLVTCGLSYFRILK</sequence>
<dbReference type="EMBL" id="AFRT01005051">
    <property type="protein sequence ID" value="ELU35867.1"/>
    <property type="molecule type" value="Genomic_DNA"/>
</dbReference>
<evidence type="ECO:0000313" key="2">
    <source>
        <dbReference type="Proteomes" id="UP000011668"/>
    </source>
</evidence>
<keyword evidence="2" id="KW-1185">Reference proteome</keyword>
<protein>
    <submittedName>
        <fullName evidence="1">Uncharacterized protein</fullName>
    </submittedName>
</protein>
<proteinExistence type="predicted"/>
<accession>L8WGM5</accession>